<comment type="caution">
    <text evidence="1">The sequence shown here is derived from an EMBL/GenBank/DDBJ whole genome shotgun (WGS) entry which is preliminary data.</text>
</comment>
<accession>A0ABV8ZVD5</accession>
<sequence>MSLESNIAELVKASNALTGTVNGKIADIDRRVDVKVQQMEDWRNGARQEFASIATQTIAVGGAADHWYPVVISLPSRKAMDIFIARYTHEDSDKYEKFNGAMFLHLCGVNGEWGGVPPLLYPQAYSYKAGLFEKLPPVADFGITAFGMKAVVWLLGARHYNVTTSVPAIIEVFSQEIGNVVYDHPNPQYVIKLDALQGVSGAMVVNGYLRGA</sequence>
<dbReference type="EMBL" id="JBHSEK010000003">
    <property type="protein sequence ID" value="MFC4489416.1"/>
    <property type="molecule type" value="Genomic_DNA"/>
</dbReference>
<evidence type="ECO:0000313" key="2">
    <source>
        <dbReference type="Proteomes" id="UP001595999"/>
    </source>
</evidence>
<gene>
    <name evidence="1" type="ORF">ACFO0R_07260</name>
</gene>
<dbReference type="RefSeq" id="WP_231460750.1">
    <property type="nucleotide sequence ID" value="NZ_JAJOHW010000005.1"/>
</dbReference>
<name>A0ABV8ZVD5_9NEIS</name>
<evidence type="ECO:0000313" key="1">
    <source>
        <dbReference type="EMBL" id="MFC4489416.1"/>
    </source>
</evidence>
<dbReference type="Proteomes" id="UP001595999">
    <property type="component" value="Unassembled WGS sequence"/>
</dbReference>
<keyword evidence="2" id="KW-1185">Reference proteome</keyword>
<proteinExistence type="predicted"/>
<evidence type="ECO:0008006" key="3">
    <source>
        <dbReference type="Google" id="ProtNLM"/>
    </source>
</evidence>
<organism evidence="1 2">
    <name type="scientific">Chromobacterium aquaticum</name>
    <dbReference type="NCBI Taxonomy" id="467180"/>
    <lineage>
        <taxon>Bacteria</taxon>
        <taxon>Pseudomonadati</taxon>
        <taxon>Pseudomonadota</taxon>
        <taxon>Betaproteobacteria</taxon>
        <taxon>Neisseriales</taxon>
        <taxon>Chromobacteriaceae</taxon>
        <taxon>Chromobacterium</taxon>
    </lineage>
</organism>
<reference evidence="2" key="1">
    <citation type="journal article" date="2019" name="Int. J. Syst. Evol. Microbiol.">
        <title>The Global Catalogue of Microorganisms (GCM) 10K type strain sequencing project: providing services to taxonomists for standard genome sequencing and annotation.</title>
        <authorList>
            <consortium name="The Broad Institute Genomics Platform"/>
            <consortium name="The Broad Institute Genome Sequencing Center for Infectious Disease"/>
            <person name="Wu L."/>
            <person name="Ma J."/>
        </authorList>
    </citation>
    <scope>NUCLEOTIDE SEQUENCE [LARGE SCALE GENOMIC DNA]</scope>
    <source>
        <strain evidence="2">CGMCC 4.7608</strain>
    </source>
</reference>
<protein>
    <recommendedName>
        <fullName evidence="3">Phage tail protein</fullName>
    </recommendedName>
</protein>